<accession>A0A8T0IA54</accession>
<dbReference type="Proteomes" id="UP000822688">
    <property type="component" value="Chromosome 4"/>
</dbReference>
<evidence type="ECO:0000313" key="2">
    <source>
        <dbReference type="Proteomes" id="UP000822688"/>
    </source>
</evidence>
<evidence type="ECO:0000313" key="1">
    <source>
        <dbReference type="EMBL" id="KAG0579829.1"/>
    </source>
</evidence>
<sequence>MDDEMDDAPGVIGVDDAQKTALVQAEVQRMKCLPPSSAYAIHRLKVLNKMLQLLSKVRSNTEAEELEALFAKMAF</sequence>
<protein>
    <submittedName>
        <fullName evidence="1">Uncharacterized protein</fullName>
    </submittedName>
</protein>
<reference evidence="1" key="1">
    <citation type="submission" date="2020-06" db="EMBL/GenBank/DDBJ databases">
        <title>WGS assembly of Ceratodon purpureus strain R40.</title>
        <authorList>
            <person name="Carey S.B."/>
            <person name="Jenkins J."/>
            <person name="Shu S."/>
            <person name="Lovell J.T."/>
            <person name="Sreedasyam A."/>
            <person name="Maumus F."/>
            <person name="Tiley G.P."/>
            <person name="Fernandez-Pozo N."/>
            <person name="Barry K."/>
            <person name="Chen C."/>
            <person name="Wang M."/>
            <person name="Lipzen A."/>
            <person name="Daum C."/>
            <person name="Saski C.A."/>
            <person name="Payton A.C."/>
            <person name="Mcbreen J.C."/>
            <person name="Conrad R.E."/>
            <person name="Kollar L.M."/>
            <person name="Olsson S."/>
            <person name="Huttunen S."/>
            <person name="Landis J.B."/>
            <person name="Wickett N.J."/>
            <person name="Johnson M.G."/>
            <person name="Rensing S.A."/>
            <person name="Grimwood J."/>
            <person name="Schmutz J."/>
            <person name="Mcdaniel S.F."/>
        </authorList>
    </citation>
    <scope>NUCLEOTIDE SEQUENCE</scope>
    <source>
        <strain evidence="1">R40</strain>
    </source>
</reference>
<comment type="caution">
    <text evidence="1">The sequence shown here is derived from an EMBL/GenBank/DDBJ whole genome shotgun (WGS) entry which is preliminary data.</text>
</comment>
<keyword evidence="2" id="KW-1185">Reference proteome</keyword>
<name>A0A8T0IA54_CERPU</name>
<proteinExistence type="predicted"/>
<gene>
    <name evidence="1" type="ORF">KC19_4G126800</name>
</gene>
<organism evidence="1 2">
    <name type="scientific">Ceratodon purpureus</name>
    <name type="common">Fire moss</name>
    <name type="synonym">Dicranum purpureum</name>
    <dbReference type="NCBI Taxonomy" id="3225"/>
    <lineage>
        <taxon>Eukaryota</taxon>
        <taxon>Viridiplantae</taxon>
        <taxon>Streptophyta</taxon>
        <taxon>Embryophyta</taxon>
        <taxon>Bryophyta</taxon>
        <taxon>Bryophytina</taxon>
        <taxon>Bryopsida</taxon>
        <taxon>Dicranidae</taxon>
        <taxon>Pseudoditrichales</taxon>
        <taxon>Ditrichaceae</taxon>
        <taxon>Ceratodon</taxon>
    </lineage>
</organism>
<dbReference type="EMBL" id="CM026424">
    <property type="protein sequence ID" value="KAG0579829.1"/>
    <property type="molecule type" value="Genomic_DNA"/>
</dbReference>
<dbReference type="AlphaFoldDB" id="A0A8T0IA54"/>